<feature type="transmembrane region" description="Helical" evidence="6">
    <location>
        <begin position="252"/>
        <end position="271"/>
    </location>
</feature>
<dbReference type="InterPro" id="IPR050638">
    <property type="entry name" value="AA-Vitamin_Transporters"/>
</dbReference>
<feature type="domain" description="EamA" evidence="7">
    <location>
        <begin position="7"/>
        <end position="141"/>
    </location>
</feature>
<dbReference type="Proteomes" id="UP000034750">
    <property type="component" value="Unassembled WGS sequence"/>
</dbReference>
<evidence type="ECO:0000313" key="8">
    <source>
        <dbReference type="EMBL" id="KKZ59758.1"/>
    </source>
</evidence>
<evidence type="ECO:0000259" key="7">
    <source>
        <dbReference type="Pfam" id="PF00892"/>
    </source>
</evidence>
<comment type="similarity">
    <text evidence="2">Belongs to the EamA transporter family.</text>
</comment>
<keyword evidence="3 6" id="KW-0812">Transmembrane</keyword>
<keyword evidence="5 6" id="KW-0472">Membrane</keyword>
<accession>A0A0M3G9J3</accession>
<feature type="transmembrane region" description="Helical" evidence="6">
    <location>
        <begin position="68"/>
        <end position="89"/>
    </location>
</feature>
<dbReference type="GO" id="GO:0016020">
    <property type="term" value="C:membrane"/>
    <property type="evidence" value="ECO:0007669"/>
    <property type="project" value="UniProtKB-SubCell"/>
</dbReference>
<keyword evidence="4 6" id="KW-1133">Transmembrane helix</keyword>
<dbReference type="EMBL" id="LCTK01000003">
    <property type="protein sequence ID" value="KKZ59758.1"/>
    <property type="molecule type" value="Genomic_DNA"/>
</dbReference>
<sequence>MNPLRIHLQLIGMAILWGASWPWGRVVAQAMPTFIASSVRFFFAIIPLIIWLYAANRFKYAKQLRPNQWVGLLLTALLGIFGYSTFFIWGLKYVPAGQGTMVVASNPVFTMFFAILLFKEKWNRWVVLGMIIAISGSLLAMTKGNPTNLLQNFGFGQMLLLCALVCWVAYTLLARKVLIGIDSLTATTISSTFGFFMLTLATLWTESAEDWVTVFQLNGSQWFSLLGLAFGSTVLAYAWYFDGVKHLGAGNASAYIILVPILGILFSAVWLNEQVDSSLIIGGILAVSGLGIMHWGRRLIK</sequence>
<feature type="domain" description="EamA" evidence="7">
    <location>
        <begin position="155"/>
        <end position="292"/>
    </location>
</feature>
<dbReference type="PANTHER" id="PTHR32322">
    <property type="entry name" value="INNER MEMBRANE TRANSPORTER"/>
    <property type="match status" value="1"/>
</dbReference>
<evidence type="ECO:0000256" key="4">
    <source>
        <dbReference type="ARBA" id="ARBA00022989"/>
    </source>
</evidence>
<evidence type="ECO:0000313" key="9">
    <source>
        <dbReference type="Proteomes" id="UP000034750"/>
    </source>
</evidence>
<feature type="transmembrane region" description="Helical" evidence="6">
    <location>
        <begin position="222"/>
        <end position="240"/>
    </location>
</feature>
<protein>
    <submittedName>
        <fullName evidence="8">Membrane protein</fullName>
    </submittedName>
</protein>
<comment type="caution">
    <text evidence="8">The sequence shown here is derived from an EMBL/GenBank/DDBJ whole genome shotgun (WGS) entry which is preliminary data.</text>
</comment>
<evidence type="ECO:0000256" key="1">
    <source>
        <dbReference type="ARBA" id="ARBA00004141"/>
    </source>
</evidence>
<feature type="transmembrane region" description="Helical" evidence="6">
    <location>
        <begin position="154"/>
        <end position="172"/>
    </location>
</feature>
<dbReference type="RefSeq" id="WP_005626824.1">
    <property type="nucleotide sequence ID" value="NZ_CP031238.1"/>
</dbReference>
<comment type="subcellular location">
    <subcellularLocation>
        <location evidence="1">Membrane</location>
        <topology evidence="1">Multi-pass membrane protein</topology>
    </subcellularLocation>
</comment>
<dbReference type="InterPro" id="IPR037185">
    <property type="entry name" value="EmrE-like"/>
</dbReference>
<dbReference type="SUPFAM" id="SSF103481">
    <property type="entry name" value="Multidrug resistance efflux transporter EmrE"/>
    <property type="match status" value="2"/>
</dbReference>
<reference evidence="8 9" key="1">
    <citation type="submission" date="2015-05" db="EMBL/GenBank/DDBJ databases">
        <title>Comparative analyses of the lipooligosaccharides from nottypeable Haemophilus influenzae and Haemophilus haemolyticus.</title>
        <authorList>
            <person name="Post D.M.B."/>
            <person name="Ketterer M.R."/>
            <person name="Coffin J.E."/>
            <person name="Reinders L.M."/>
            <person name="Munson R.S.Jr."/>
            <person name="Bair T.B."/>
            <person name="Murphy T.F."/>
            <person name="Foster E."/>
            <person name="Gibson B.W."/>
            <person name="Apicella M.A."/>
        </authorList>
    </citation>
    <scope>NUCLEOTIDE SEQUENCE [LARGE SCALE GENOMIC DNA]</scope>
    <source>
        <strain evidence="8 9">11P18</strain>
    </source>
</reference>
<feature type="transmembrane region" description="Helical" evidence="6">
    <location>
        <begin position="277"/>
        <end position="296"/>
    </location>
</feature>
<evidence type="ECO:0000256" key="5">
    <source>
        <dbReference type="ARBA" id="ARBA00023136"/>
    </source>
</evidence>
<feature type="transmembrane region" description="Helical" evidence="6">
    <location>
        <begin position="184"/>
        <end position="202"/>
    </location>
</feature>
<evidence type="ECO:0000256" key="2">
    <source>
        <dbReference type="ARBA" id="ARBA00007362"/>
    </source>
</evidence>
<dbReference type="PANTHER" id="PTHR32322:SF2">
    <property type="entry name" value="EAMA DOMAIN-CONTAINING PROTEIN"/>
    <property type="match status" value="1"/>
</dbReference>
<feature type="transmembrane region" description="Helical" evidence="6">
    <location>
        <begin position="125"/>
        <end position="142"/>
    </location>
</feature>
<dbReference type="PATRIC" id="fig|726.54.peg.119"/>
<evidence type="ECO:0000256" key="3">
    <source>
        <dbReference type="ARBA" id="ARBA00022692"/>
    </source>
</evidence>
<gene>
    <name evidence="8" type="ORF">AAX18_00600</name>
</gene>
<proteinExistence type="inferred from homology"/>
<feature type="transmembrane region" description="Helical" evidence="6">
    <location>
        <begin position="38"/>
        <end position="56"/>
    </location>
</feature>
<dbReference type="InterPro" id="IPR000620">
    <property type="entry name" value="EamA_dom"/>
</dbReference>
<evidence type="ECO:0000256" key="6">
    <source>
        <dbReference type="SAM" id="Phobius"/>
    </source>
</evidence>
<name>A0A0M3G9J3_HAEHA</name>
<organism evidence="8 9">
    <name type="scientific">Haemophilus haemolyticus</name>
    <dbReference type="NCBI Taxonomy" id="726"/>
    <lineage>
        <taxon>Bacteria</taxon>
        <taxon>Pseudomonadati</taxon>
        <taxon>Pseudomonadota</taxon>
        <taxon>Gammaproteobacteria</taxon>
        <taxon>Pasteurellales</taxon>
        <taxon>Pasteurellaceae</taxon>
        <taxon>Haemophilus</taxon>
    </lineage>
</organism>
<feature type="transmembrane region" description="Helical" evidence="6">
    <location>
        <begin position="101"/>
        <end position="118"/>
    </location>
</feature>
<dbReference type="Pfam" id="PF00892">
    <property type="entry name" value="EamA"/>
    <property type="match status" value="2"/>
</dbReference>
<dbReference type="AlphaFoldDB" id="A0A0M3G9J3"/>